<evidence type="ECO:0000313" key="1">
    <source>
        <dbReference type="EMBL" id="UXH79750.1"/>
    </source>
</evidence>
<dbReference type="RefSeq" id="WP_261759570.1">
    <property type="nucleotide sequence ID" value="NZ_CP104562.2"/>
</dbReference>
<dbReference type="Proteomes" id="UP001064933">
    <property type="component" value="Chromosome"/>
</dbReference>
<organism evidence="1 2">
    <name type="scientific">Roseateles amylovorans</name>
    <dbReference type="NCBI Taxonomy" id="2978473"/>
    <lineage>
        <taxon>Bacteria</taxon>
        <taxon>Pseudomonadati</taxon>
        <taxon>Pseudomonadota</taxon>
        <taxon>Betaproteobacteria</taxon>
        <taxon>Burkholderiales</taxon>
        <taxon>Sphaerotilaceae</taxon>
        <taxon>Roseateles</taxon>
    </lineage>
</organism>
<keyword evidence="2" id="KW-1185">Reference proteome</keyword>
<gene>
    <name evidence="1" type="ORF">N4261_07540</name>
</gene>
<reference evidence="1" key="1">
    <citation type="submission" date="2022-10" db="EMBL/GenBank/DDBJ databases">
        <title>Characterization and whole genome sequencing of a new Roseateles species, isolated from fresh water.</title>
        <authorList>
            <person name="Guliayeva D.Y."/>
            <person name="Akhremchuk A.E."/>
            <person name="Sikolenko M.A."/>
            <person name="Valentovich L.N."/>
            <person name="Sidarenka A.V."/>
        </authorList>
    </citation>
    <scope>NUCLEOTIDE SEQUENCE</scope>
    <source>
        <strain evidence="1">BIM B-1768</strain>
    </source>
</reference>
<dbReference type="EMBL" id="CP104562">
    <property type="protein sequence ID" value="UXH79750.1"/>
    <property type="molecule type" value="Genomic_DNA"/>
</dbReference>
<sequence>MLPLPNAPTYGFCADFYRSMVPATAVARSAAEPGAARQDVLSTRSYAPSPLADIEADQASLTEFCRSPSFLKAREEWQQAIDDILKVAEDNEWQDALQLLKRATTRLGPPRSPVVDVHTGAAQTEAKDYRPDVKLHLESIARHLHDARVPMDTRRLAIEAMAEGFYHCQERLRHELWRAALMLSSWCSELGGEVRRAFDLMAFSQVQAFLRTETELTLNQLSSPHVVDAFGRALGLPFGGVPDTVDPFAHPIPDQTQLAQRCGARLARSLTPATVAHALAQECLADLTQSLEERLNGTPLSLRHDVTHWPLVEQALGKLSARFGSLRMQSVVLMDDDLMPVDLIRHPGLLAIDIRRNMASGHIAPPASETSWHRWKTDSGEVELVLVDDCLPCVRTVQEPPLERLLTLEEAWKLRERMPWTSSPATRPLTEELWDRLSMMATSASSNDDTLRLARAFPSTSTIHGLMGRLRDDELVQWIRRQIHAQTPEGVLNEVFVEVMARRPTAPLIELLRRWKRDRFDDVWGNEVRAQTRRDQARMAAGRAGAGRQVAQDTSALKKIAESNLLDRIEQKLEGPQALLASRRAVRAFSDRHPIGSVRRLDDDALAQVLAPLKAMREGPLSILTVPILRADGKLPDALSSTVCSFGNEALVAELQLIRRLSAELHLDGFEVAGLLHARDLRGSDCIPLVSLLSLQARAAKVELLFDWAWQMHREARLDGAAMKHILMPDGTEADRIITSVPHGQIATTLNTYLQCLMASCEDHGALTEDDLRQASGQAPGDIPPLLQSLQRAGGARANEIFPRWQADVSKRLKLIAERRASWWDLSAPSAAHPAWTSRSALGHAGAIRELLSQALDRRAQGRMEAKQLHQHLALRDVAQTPGLSRALATGHLELTRILSDALRRAASQSLVTAHQLAELVRAVDRDGTPALLHAMASGTAETLLLYLRLISDAVAANQLPRSATFSLLQGRRTSDSSTAAFAAMQAGRGDTFQIWLGQVQTAHRRGDLTHQEWVQLLKAETGDGRPGAAWGKEAGSDDDSRRQLCAVLTAAAQAGELTEAETTEILGEPLPSDAA</sequence>
<proteinExistence type="predicted"/>
<accession>A0ABY6B3I9</accession>
<evidence type="ECO:0000313" key="2">
    <source>
        <dbReference type="Proteomes" id="UP001064933"/>
    </source>
</evidence>
<protein>
    <submittedName>
        <fullName evidence="1">Uncharacterized protein</fullName>
    </submittedName>
</protein>
<name>A0ABY6B3I9_9BURK</name>